<organism evidence="2 3">
    <name type="scientific">Reyranella soli</name>
    <dbReference type="NCBI Taxonomy" id="1230389"/>
    <lineage>
        <taxon>Bacteria</taxon>
        <taxon>Pseudomonadati</taxon>
        <taxon>Pseudomonadota</taxon>
        <taxon>Alphaproteobacteria</taxon>
        <taxon>Hyphomicrobiales</taxon>
        <taxon>Reyranellaceae</taxon>
        <taxon>Reyranella</taxon>
    </lineage>
</organism>
<dbReference type="Proteomes" id="UP000321058">
    <property type="component" value="Unassembled WGS sequence"/>
</dbReference>
<proteinExistence type="predicted"/>
<evidence type="ECO:0000313" key="2">
    <source>
        <dbReference type="EMBL" id="GEP57865.1"/>
    </source>
</evidence>
<gene>
    <name evidence="2" type="ORF">RSO01_50310</name>
</gene>
<dbReference type="RefSeq" id="WP_170303337.1">
    <property type="nucleotide sequence ID" value="NZ_BKAJ01000089.1"/>
</dbReference>
<dbReference type="InterPro" id="IPR005119">
    <property type="entry name" value="LysR_subst-bd"/>
</dbReference>
<protein>
    <recommendedName>
        <fullName evidence="1">LysR substrate-binding domain-containing protein</fullName>
    </recommendedName>
</protein>
<name>A0A512NFZ0_9HYPH</name>
<dbReference type="CDD" id="cd05466">
    <property type="entry name" value="PBP2_LTTR_substrate"/>
    <property type="match status" value="1"/>
</dbReference>
<dbReference type="Pfam" id="PF03466">
    <property type="entry name" value="LysR_substrate"/>
    <property type="match status" value="1"/>
</dbReference>
<dbReference type="Gene3D" id="3.40.190.290">
    <property type="match status" value="1"/>
</dbReference>
<sequence length="105" mass="11521">MRASITCRSWLKTLAGDRGFALRSNDLLTLMTSARAGLGLAVLPCIMASHEPELVRVPTEPPPPSRELWLVFHRDVGRSPAVRAVINRITEITTAARKAFLGEQS</sequence>
<keyword evidence="3" id="KW-1185">Reference proteome</keyword>
<dbReference type="SUPFAM" id="SSF53850">
    <property type="entry name" value="Periplasmic binding protein-like II"/>
    <property type="match status" value="1"/>
</dbReference>
<evidence type="ECO:0000259" key="1">
    <source>
        <dbReference type="Pfam" id="PF03466"/>
    </source>
</evidence>
<dbReference type="AlphaFoldDB" id="A0A512NFZ0"/>
<comment type="caution">
    <text evidence="2">The sequence shown here is derived from an EMBL/GenBank/DDBJ whole genome shotgun (WGS) entry which is preliminary data.</text>
</comment>
<feature type="domain" description="LysR substrate-binding" evidence="1">
    <location>
        <begin position="9"/>
        <end position="91"/>
    </location>
</feature>
<evidence type="ECO:0000313" key="3">
    <source>
        <dbReference type="Proteomes" id="UP000321058"/>
    </source>
</evidence>
<dbReference type="EMBL" id="BKAJ01000089">
    <property type="protein sequence ID" value="GEP57865.1"/>
    <property type="molecule type" value="Genomic_DNA"/>
</dbReference>
<reference evidence="2 3" key="1">
    <citation type="submission" date="2019-07" db="EMBL/GenBank/DDBJ databases">
        <title>Whole genome shotgun sequence of Reyranella soli NBRC 108950.</title>
        <authorList>
            <person name="Hosoyama A."/>
            <person name="Uohara A."/>
            <person name="Ohji S."/>
            <person name="Ichikawa N."/>
        </authorList>
    </citation>
    <scope>NUCLEOTIDE SEQUENCE [LARGE SCALE GENOMIC DNA]</scope>
    <source>
        <strain evidence="2 3">NBRC 108950</strain>
    </source>
</reference>
<accession>A0A512NFZ0</accession>